<sequence>MSARGHAHRHSDVGCITRKRRFRDHQEAVHALHGAQQFARLDIESSGSTKRAECRTYECYACNGWHLTSQPAPGAVAA</sequence>
<reference evidence="1" key="1">
    <citation type="submission" date="2023-06" db="EMBL/GenBank/DDBJ databases">
        <title>Sysu t00039.</title>
        <authorList>
            <person name="Gao L."/>
            <person name="Fang B.-Z."/>
            <person name="Li W.-J."/>
        </authorList>
    </citation>
    <scope>NUCLEOTIDE SEQUENCE</scope>
    <source>
        <strain evidence="1">SYSU T00039</strain>
    </source>
</reference>
<dbReference type="AlphaFoldDB" id="A0AAW7M641"/>
<keyword evidence="2" id="KW-1185">Reference proteome</keyword>
<dbReference type="EMBL" id="JAUHPX010000006">
    <property type="protein sequence ID" value="MDN4488642.1"/>
    <property type="molecule type" value="Genomic_DNA"/>
</dbReference>
<proteinExistence type="predicted"/>
<name>A0AAW7M641_9MICO</name>
<organism evidence="1 2">
    <name type="scientific">Demequina lignilytica</name>
    <dbReference type="NCBI Taxonomy" id="3051663"/>
    <lineage>
        <taxon>Bacteria</taxon>
        <taxon>Bacillati</taxon>
        <taxon>Actinomycetota</taxon>
        <taxon>Actinomycetes</taxon>
        <taxon>Micrococcales</taxon>
        <taxon>Demequinaceae</taxon>
        <taxon>Demequina</taxon>
    </lineage>
</organism>
<gene>
    <name evidence="1" type="ORF">QQX10_10730</name>
</gene>
<comment type="caution">
    <text evidence="1">The sequence shown here is derived from an EMBL/GenBank/DDBJ whole genome shotgun (WGS) entry which is preliminary data.</text>
</comment>
<dbReference type="Proteomes" id="UP001172737">
    <property type="component" value="Unassembled WGS sequence"/>
</dbReference>
<dbReference type="RefSeq" id="WP_301120759.1">
    <property type="nucleotide sequence ID" value="NZ_JAUHPX010000006.1"/>
</dbReference>
<accession>A0AAW7M641</accession>
<evidence type="ECO:0000313" key="1">
    <source>
        <dbReference type="EMBL" id="MDN4488642.1"/>
    </source>
</evidence>
<protein>
    <submittedName>
        <fullName evidence="1">Uncharacterized protein</fullName>
    </submittedName>
</protein>
<evidence type="ECO:0000313" key="2">
    <source>
        <dbReference type="Proteomes" id="UP001172737"/>
    </source>
</evidence>